<accession>A0A6H1TZY8</accession>
<evidence type="ECO:0000256" key="3">
    <source>
        <dbReference type="RuleBase" id="RU000363"/>
    </source>
</evidence>
<dbReference type="InterPro" id="IPR002347">
    <property type="entry name" value="SDR_fam"/>
</dbReference>
<dbReference type="KEGG" id="oxy:HCG48_13565"/>
<dbReference type="Gene3D" id="3.40.50.720">
    <property type="entry name" value="NAD(P)-binding Rossmann-like Domain"/>
    <property type="match status" value="1"/>
</dbReference>
<evidence type="ECO:0000256" key="1">
    <source>
        <dbReference type="ARBA" id="ARBA00006484"/>
    </source>
</evidence>
<dbReference type="InterPro" id="IPR036291">
    <property type="entry name" value="NAD(P)-bd_dom_sf"/>
</dbReference>
<protein>
    <submittedName>
        <fullName evidence="4">3-oxoacyl-ACP reductase FabG</fullName>
        <ecNumber evidence="4">1.1.1.100</ecNumber>
    </submittedName>
</protein>
<gene>
    <name evidence="4" type="primary">fabG</name>
    <name evidence="4" type="ORF">HCG48_13565</name>
</gene>
<dbReference type="PANTHER" id="PTHR24321:SF8">
    <property type="entry name" value="ESTRADIOL 17-BETA-DEHYDROGENASE 8-RELATED"/>
    <property type="match status" value="1"/>
</dbReference>
<dbReference type="PRINTS" id="PR00080">
    <property type="entry name" value="SDRFAMILY"/>
</dbReference>
<dbReference type="SUPFAM" id="SSF51735">
    <property type="entry name" value="NAD(P)-binding Rossmann-fold domains"/>
    <property type="match status" value="1"/>
</dbReference>
<dbReference type="AlphaFoldDB" id="A0A6H1TZY8"/>
<dbReference type="EMBL" id="CP051167">
    <property type="protein sequence ID" value="QIZ71480.1"/>
    <property type="molecule type" value="Genomic_DNA"/>
</dbReference>
<dbReference type="PRINTS" id="PR00081">
    <property type="entry name" value="GDHRDH"/>
</dbReference>
<dbReference type="RefSeq" id="WP_168569632.1">
    <property type="nucleotide sequence ID" value="NZ_CP051167.1"/>
</dbReference>
<keyword evidence="5" id="KW-1185">Reference proteome</keyword>
<name>A0A6H1TZY8_9CYAN</name>
<evidence type="ECO:0000256" key="2">
    <source>
        <dbReference type="ARBA" id="ARBA00023002"/>
    </source>
</evidence>
<dbReference type="Pfam" id="PF00106">
    <property type="entry name" value="adh_short"/>
    <property type="match status" value="1"/>
</dbReference>
<evidence type="ECO:0000313" key="4">
    <source>
        <dbReference type="EMBL" id="QIZ71480.1"/>
    </source>
</evidence>
<sequence>MHNQQVLLTGGTGGLGLGVTPELLARGAKLTLPYRQPAEVDRLKRILPAAEFTKIRFIRADLTDEATVAQLVNDMGRVDAAIHLVGGFSMGKTHEYAFDAWKADFDLNLHTTFLVCKHALATMLQTGYGRIVTVGSRGAVRPGAQLAAYCASKAAVVALTQSIAEETKDTNITANCVLPSVIDTPANREAMGAENARNWVKPESLAQTIAFLASEAAGDLRGAAIPVYGSI</sequence>
<dbReference type="InterPro" id="IPR020904">
    <property type="entry name" value="Sc_DH/Rdtase_CS"/>
</dbReference>
<dbReference type="Proteomes" id="UP000500857">
    <property type="component" value="Chromosome"/>
</dbReference>
<proteinExistence type="inferred from homology"/>
<reference evidence="4 5" key="1">
    <citation type="submission" date="2020-04" db="EMBL/GenBank/DDBJ databases">
        <authorList>
            <person name="Basu S."/>
            <person name="Maruthanayagam V."/>
            <person name="Chakraborty S."/>
            <person name="Pramanik A."/>
            <person name="Mukherjee J."/>
            <person name="Brink B."/>
        </authorList>
    </citation>
    <scope>NUCLEOTIDE SEQUENCE [LARGE SCALE GENOMIC DNA]</scope>
    <source>
        <strain evidence="4 5">AP17</strain>
    </source>
</reference>
<dbReference type="PANTHER" id="PTHR24321">
    <property type="entry name" value="DEHYDROGENASES, SHORT CHAIN"/>
    <property type="match status" value="1"/>
</dbReference>
<keyword evidence="2 4" id="KW-0560">Oxidoreductase</keyword>
<dbReference type="NCBIfam" id="NF004201">
    <property type="entry name" value="PRK05653.2-1"/>
    <property type="match status" value="1"/>
</dbReference>
<evidence type="ECO:0000313" key="5">
    <source>
        <dbReference type="Proteomes" id="UP000500857"/>
    </source>
</evidence>
<dbReference type="GO" id="GO:0004316">
    <property type="term" value="F:3-oxoacyl-[acyl-carrier-protein] reductase (NADPH) activity"/>
    <property type="evidence" value="ECO:0007669"/>
    <property type="project" value="UniProtKB-EC"/>
</dbReference>
<dbReference type="EC" id="1.1.1.100" evidence="4"/>
<dbReference type="PROSITE" id="PS00061">
    <property type="entry name" value="ADH_SHORT"/>
    <property type="match status" value="1"/>
</dbReference>
<comment type="similarity">
    <text evidence="1 3">Belongs to the short-chain dehydrogenases/reductases (SDR) family.</text>
</comment>
<organism evidence="4 5">
    <name type="scientific">Oxynema aestuarii AP17</name>
    <dbReference type="NCBI Taxonomy" id="2064643"/>
    <lineage>
        <taxon>Bacteria</taxon>
        <taxon>Bacillati</taxon>
        <taxon>Cyanobacteriota</taxon>
        <taxon>Cyanophyceae</taxon>
        <taxon>Oscillatoriophycideae</taxon>
        <taxon>Oscillatoriales</taxon>
        <taxon>Oscillatoriaceae</taxon>
        <taxon>Oxynema</taxon>
        <taxon>Oxynema aestuarii</taxon>
    </lineage>
</organism>